<gene>
    <name evidence="2" type="ORF">OCV47_05050</name>
</gene>
<sequence length="288" mass="31323">MMKMIIDCLLDALHDSIKLVPFLLLTYFLMEELEHHTGGKVQQRIRQAGDLGPLWGGILGILPQCGFSAAASSLYAGRVITIGTLFSVYLSTSDEMLPIFLSEKVPMETILKILAVKVIIAVISGFAVEFAYLHLIHHKEKDLDIHTVCEEEHCSCEDGALQSAITHTVKIFVFIFLISAALNLLIGYVGEESIAAIFQGTPVMGEAVAALVGLIPNCASSVVITQLYLQHIISAGALMSGLLVNAGVGILILFRLNRHWKKNLCIVGTLYALGVFWGIVIEMSGILF</sequence>
<keyword evidence="1" id="KW-1133">Transmembrane helix</keyword>
<dbReference type="NCBIfam" id="NF037962">
    <property type="entry name" value="arsenic_eff"/>
    <property type="match status" value="1"/>
</dbReference>
<evidence type="ECO:0000256" key="1">
    <source>
        <dbReference type="SAM" id="Phobius"/>
    </source>
</evidence>
<proteinExistence type="predicted"/>
<keyword evidence="1" id="KW-0812">Transmembrane</keyword>
<keyword evidence="1" id="KW-0472">Membrane</keyword>
<protein>
    <submittedName>
        <fullName evidence="2">Arsenic efflux protein</fullName>
    </submittedName>
</protein>
<accession>A0ABT2SK81</accession>
<feature type="transmembrane region" description="Helical" evidence="1">
    <location>
        <begin position="171"/>
        <end position="191"/>
    </location>
</feature>
<feature type="transmembrane region" description="Helical" evidence="1">
    <location>
        <begin position="113"/>
        <end position="133"/>
    </location>
</feature>
<name>A0ABT2SK81_9FIRM</name>
<feature type="transmembrane region" description="Helical" evidence="1">
    <location>
        <begin position="266"/>
        <end position="287"/>
    </location>
</feature>
<feature type="transmembrane region" description="Helical" evidence="1">
    <location>
        <begin position="235"/>
        <end position="254"/>
    </location>
</feature>
<evidence type="ECO:0000313" key="3">
    <source>
        <dbReference type="Proteomes" id="UP001652338"/>
    </source>
</evidence>
<evidence type="ECO:0000313" key="2">
    <source>
        <dbReference type="EMBL" id="MCU6724731.1"/>
    </source>
</evidence>
<dbReference type="Pfam" id="PF11449">
    <property type="entry name" value="ArsP_2"/>
    <property type="match status" value="1"/>
</dbReference>
<dbReference type="InterPro" id="IPR021552">
    <property type="entry name" value="ArsP_2"/>
</dbReference>
<dbReference type="EMBL" id="JAOQKE010000003">
    <property type="protein sequence ID" value="MCU6724731.1"/>
    <property type="molecule type" value="Genomic_DNA"/>
</dbReference>
<feature type="transmembrane region" description="Helical" evidence="1">
    <location>
        <begin position="203"/>
        <end position="229"/>
    </location>
</feature>
<keyword evidence="3" id="KW-1185">Reference proteome</keyword>
<dbReference type="Proteomes" id="UP001652338">
    <property type="component" value="Unassembled WGS sequence"/>
</dbReference>
<dbReference type="RefSeq" id="WP_262654184.1">
    <property type="nucleotide sequence ID" value="NZ_JAOQKE010000003.1"/>
</dbReference>
<reference evidence="2 3" key="1">
    <citation type="journal article" date="2021" name="ISME Commun">
        <title>Automated analysis of genomic sequences facilitates high-throughput and comprehensive description of bacteria.</title>
        <authorList>
            <person name="Hitch T.C.A."/>
        </authorList>
    </citation>
    <scope>NUCLEOTIDE SEQUENCE [LARGE SCALE GENOMIC DNA]</scope>
    <source>
        <strain evidence="2 3">Sanger_29</strain>
    </source>
</reference>
<organism evidence="2 3">
    <name type="scientific">Muricoprocola aceti</name>
    <dbReference type="NCBI Taxonomy" id="2981772"/>
    <lineage>
        <taxon>Bacteria</taxon>
        <taxon>Bacillati</taxon>
        <taxon>Bacillota</taxon>
        <taxon>Clostridia</taxon>
        <taxon>Lachnospirales</taxon>
        <taxon>Lachnospiraceae</taxon>
        <taxon>Muricoprocola</taxon>
    </lineage>
</organism>
<comment type="caution">
    <text evidence="2">The sequence shown here is derived from an EMBL/GenBank/DDBJ whole genome shotgun (WGS) entry which is preliminary data.</text>
</comment>